<evidence type="ECO:0000256" key="1">
    <source>
        <dbReference type="ARBA" id="ARBA00009224"/>
    </source>
</evidence>
<evidence type="ECO:0000256" key="4">
    <source>
        <dbReference type="SAM" id="Phobius"/>
    </source>
</evidence>
<evidence type="ECO:0000313" key="5">
    <source>
        <dbReference type="EMBL" id="KAL0818551.1"/>
    </source>
</evidence>
<evidence type="ECO:0000256" key="3">
    <source>
        <dbReference type="ARBA" id="ARBA00029631"/>
    </source>
</evidence>
<dbReference type="PANTHER" id="PTHR11001:SF2">
    <property type="entry name" value="MITOCHONDRIAL FISSION PROCESS PROTEIN 1"/>
    <property type="match status" value="1"/>
</dbReference>
<dbReference type="Pfam" id="PF10558">
    <property type="entry name" value="MTP18"/>
    <property type="match status" value="2"/>
</dbReference>
<evidence type="ECO:0000256" key="2">
    <source>
        <dbReference type="ARBA" id="ARBA00017835"/>
    </source>
</evidence>
<comment type="similarity">
    <text evidence="1">Belongs to the MTFP1 family.</text>
</comment>
<keyword evidence="4" id="KW-0472">Membrane</keyword>
<proteinExistence type="inferred from homology"/>
<dbReference type="EMBL" id="JBEDNZ010000022">
    <property type="protein sequence ID" value="KAL0818551.1"/>
    <property type="molecule type" value="Genomic_DNA"/>
</dbReference>
<dbReference type="AlphaFoldDB" id="A0ABD0SJ84"/>
<gene>
    <name evidence="5" type="ORF">ABMA28_008990</name>
</gene>
<accession>A0ABD0SJ84</accession>
<evidence type="ECO:0000313" key="6">
    <source>
        <dbReference type="Proteomes" id="UP001549921"/>
    </source>
</evidence>
<dbReference type="PANTHER" id="PTHR11001">
    <property type="entry name" value="MITOCHONDRIAL FISSION PROCESS PROTEIN 1"/>
    <property type="match status" value="1"/>
</dbReference>
<organism evidence="5 6">
    <name type="scientific">Loxostege sticticalis</name>
    <name type="common">Beet webworm moth</name>
    <dbReference type="NCBI Taxonomy" id="481309"/>
    <lineage>
        <taxon>Eukaryota</taxon>
        <taxon>Metazoa</taxon>
        <taxon>Ecdysozoa</taxon>
        <taxon>Arthropoda</taxon>
        <taxon>Hexapoda</taxon>
        <taxon>Insecta</taxon>
        <taxon>Pterygota</taxon>
        <taxon>Neoptera</taxon>
        <taxon>Endopterygota</taxon>
        <taxon>Lepidoptera</taxon>
        <taxon>Glossata</taxon>
        <taxon>Ditrysia</taxon>
        <taxon>Pyraloidea</taxon>
        <taxon>Crambidae</taxon>
        <taxon>Pyraustinae</taxon>
        <taxon>Loxostege</taxon>
    </lineage>
</organism>
<comment type="caution">
    <text evidence="5">The sequence shown here is derived from an EMBL/GenBank/DDBJ whole genome shotgun (WGS) entry which is preliminary data.</text>
</comment>
<keyword evidence="4" id="KW-1133">Transmembrane helix</keyword>
<dbReference type="InterPro" id="IPR019560">
    <property type="entry name" value="Mitochondrial_18_kDa_protein"/>
</dbReference>
<sequence>MPEDKDVYRDTWARYLGYSNEIGESFRVIAPVKLVRASYGLAFAYVLADTADKGMRMLVKDGRPRNVMIATGDALLWQTLASIIIPGITINRICAYSSRALSKYQKIPALARSCLTVGIGLASIPVIVVPIDLGVTALMNVTYRRWIPTDD</sequence>
<feature type="transmembrane region" description="Helical" evidence="4">
    <location>
        <begin position="109"/>
        <end position="131"/>
    </location>
</feature>
<name>A0ABD0SJ84_LOXSC</name>
<protein>
    <recommendedName>
        <fullName evidence="2">Mitochondrial fission process protein 1</fullName>
    </recommendedName>
    <alternativeName>
        <fullName evidence="3">Mitochondrial 18 kDa protein</fullName>
    </alternativeName>
</protein>
<feature type="transmembrane region" description="Helical" evidence="4">
    <location>
        <begin position="67"/>
        <end position="88"/>
    </location>
</feature>
<keyword evidence="4" id="KW-0812">Transmembrane</keyword>
<reference evidence="5 6" key="1">
    <citation type="submission" date="2024-06" db="EMBL/GenBank/DDBJ databases">
        <title>A chromosome-level genome assembly of beet webworm, Loxostege sticticalis.</title>
        <authorList>
            <person name="Zhang Y."/>
        </authorList>
    </citation>
    <scope>NUCLEOTIDE SEQUENCE [LARGE SCALE GENOMIC DNA]</scope>
    <source>
        <strain evidence="5">AQ028</strain>
        <tissue evidence="5">Male pupae</tissue>
    </source>
</reference>
<dbReference type="Proteomes" id="UP001549921">
    <property type="component" value="Unassembled WGS sequence"/>
</dbReference>